<dbReference type="InterPro" id="IPR013103">
    <property type="entry name" value="RVT_2"/>
</dbReference>
<reference evidence="3 4" key="1">
    <citation type="submission" date="2024-01" db="EMBL/GenBank/DDBJ databases">
        <title>The complete chloroplast genome sequence of Lithospermum erythrorhizon: insights into the phylogenetic relationship among Boraginaceae species and the maternal lineages of purple gromwells.</title>
        <authorList>
            <person name="Okada T."/>
            <person name="Watanabe K."/>
        </authorList>
    </citation>
    <scope>NUCLEOTIDE SEQUENCE [LARGE SCALE GENOMIC DNA]</scope>
</reference>
<evidence type="ECO:0000313" key="3">
    <source>
        <dbReference type="EMBL" id="GAA0144266.1"/>
    </source>
</evidence>
<dbReference type="Proteomes" id="UP001454036">
    <property type="component" value="Unassembled WGS sequence"/>
</dbReference>
<comment type="caution">
    <text evidence="3">The sequence shown here is derived from an EMBL/GenBank/DDBJ whole genome shotgun (WGS) entry which is preliminary data.</text>
</comment>
<dbReference type="Pfam" id="PF07727">
    <property type="entry name" value="RVT_2"/>
    <property type="match status" value="1"/>
</dbReference>
<name>A0AAV3NZT0_LITER</name>
<keyword evidence="4" id="KW-1185">Reference proteome</keyword>
<organism evidence="3 4">
    <name type="scientific">Lithospermum erythrorhizon</name>
    <name type="common">Purple gromwell</name>
    <name type="synonym">Lithospermum officinale var. erythrorhizon</name>
    <dbReference type="NCBI Taxonomy" id="34254"/>
    <lineage>
        <taxon>Eukaryota</taxon>
        <taxon>Viridiplantae</taxon>
        <taxon>Streptophyta</taxon>
        <taxon>Embryophyta</taxon>
        <taxon>Tracheophyta</taxon>
        <taxon>Spermatophyta</taxon>
        <taxon>Magnoliopsida</taxon>
        <taxon>eudicotyledons</taxon>
        <taxon>Gunneridae</taxon>
        <taxon>Pentapetalae</taxon>
        <taxon>asterids</taxon>
        <taxon>lamiids</taxon>
        <taxon>Boraginales</taxon>
        <taxon>Boraginaceae</taxon>
        <taxon>Boraginoideae</taxon>
        <taxon>Lithospermeae</taxon>
        <taxon>Lithospermum</taxon>
    </lineage>
</organism>
<evidence type="ECO:0000313" key="4">
    <source>
        <dbReference type="Proteomes" id="UP001454036"/>
    </source>
</evidence>
<gene>
    <name evidence="3" type="ORF">LIER_04759</name>
</gene>
<feature type="domain" description="Retroviral polymerase SH3-like" evidence="2">
    <location>
        <begin position="6"/>
        <end position="67"/>
    </location>
</feature>
<dbReference type="AlphaFoldDB" id="A0AAV3NZT0"/>
<proteinExistence type="predicted"/>
<evidence type="ECO:0000259" key="2">
    <source>
        <dbReference type="Pfam" id="PF25597"/>
    </source>
</evidence>
<sequence>MRVFGCLCYVTVTGPNAVKLDPRAFKAIFLGYASTQKGYKVYNLSTHKVIVSRDVIFYESVFPYLSTPSNILVNEQDSQVDLHSLSDIVDHHDNNEDSDKHADVDMSELGKCRTSKRSKTKSTWLNDYVSNAVSGVNKHFTSPHLRDTFPFTELPNSLVPYAAFLANIADEQEPCSYKQASGSKKWIQAIDKELQALKETATWDLVDLPKGKKLIGCKWVYKIKRNPDGIVKRYKTRLVAKGFTQIEGGD</sequence>
<dbReference type="Pfam" id="PF25597">
    <property type="entry name" value="SH3_retrovirus"/>
    <property type="match status" value="1"/>
</dbReference>
<keyword evidence="3" id="KW-0675">Receptor</keyword>
<dbReference type="InterPro" id="IPR057670">
    <property type="entry name" value="SH3_retrovirus"/>
</dbReference>
<feature type="domain" description="Reverse transcriptase Ty1/copia-type" evidence="1">
    <location>
        <begin position="201"/>
        <end position="249"/>
    </location>
</feature>
<protein>
    <submittedName>
        <fullName evidence="3">Transmembrane signal receptor</fullName>
    </submittedName>
</protein>
<accession>A0AAV3NZT0</accession>
<keyword evidence="3" id="KW-0812">Transmembrane</keyword>
<keyword evidence="3" id="KW-0472">Membrane</keyword>
<evidence type="ECO:0000259" key="1">
    <source>
        <dbReference type="Pfam" id="PF07727"/>
    </source>
</evidence>
<dbReference type="EMBL" id="BAABME010000622">
    <property type="protein sequence ID" value="GAA0144266.1"/>
    <property type="molecule type" value="Genomic_DNA"/>
</dbReference>